<keyword evidence="1" id="KW-0812">Transmembrane</keyword>
<gene>
    <name evidence="3" type="ORF">F6U93_09320</name>
</gene>
<dbReference type="InterPro" id="IPR025857">
    <property type="entry name" value="MacB_PCD"/>
</dbReference>
<organism evidence="3 4">
    <name type="scientific">Pseudotamlana haliotis</name>
    <dbReference type="NCBI Taxonomy" id="2614804"/>
    <lineage>
        <taxon>Bacteria</taxon>
        <taxon>Pseudomonadati</taxon>
        <taxon>Bacteroidota</taxon>
        <taxon>Flavobacteriia</taxon>
        <taxon>Flavobacteriales</taxon>
        <taxon>Flavobacteriaceae</taxon>
        <taxon>Pseudotamlana</taxon>
    </lineage>
</organism>
<accession>A0A6N6MDL6</accession>
<dbReference type="PANTHER" id="PTHR43738:SF2">
    <property type="entry name" value="ABC TRANSPORTER PERMEASE"/>
    <property type="match status" value="1"/>
</dbReference>
<keyword evidence="4" id="KW-1185">Reference proteome</keyword>
<reference evidence="3 4" key="1">
    <citation type="submission" date="2019-09" db="EMBL/GenBank/DDBJ databases">
        <authorList>
            <person name="Cao W.R."/>
        </authorList>
    </citation>
    <scope>NUCLEOTIDE SEQUENCE [LARGE SCALE GENOMIC DNA]</scope>
    <source>
        <strain evidence="3 4">B1N29</strain>
    </source>
</reference>
<evidence type="ECO:0000313" key="4">
    <source>
        <dbReference type="Proteomes" id="UP000441333"/>
    </source>
</evidence>
<feature type="transmembrane region" description="Helical" evidence="1">
    <location>
        <begin position="21"/>
        <end position="40"/>
    </location>
</feature>
<evidence type="ECO:0000259" key="2">
    <source>
        <dbReference type="Pfam" id="PF12704"/>
    </source>
</evidence>
<evidence type="ECO:0000313" key="3">
    <source>
        <dbReference type="EMBL" id="KAB1067793.1"/>
    </source>
</evidence>
<proteinExistence type="predicted"/>
<keyword evidence="1" id="KW-0472">Membrane</keyword>
<dbReference type="EMBL" id="WAAT01000044">
    <property type="protein sequence ID" value="KAB1067793.1"/>
    <property type="molecule type" value="Genomic_DNA"/>
</dbReference>
<dbReference type="InterPro" id="IPR051125">
    <property type="entry name" value="ABC-4/HrtB_transporter"/>
</dbReference>
<dbReference type="PANTHER" id="PTHR43738">
    <property type="entry name" value="ABC TRANSPORTER, MEMBRANE PROTEIN"/>
    <property type="match status" value="1"/>
</dbReference>
<dbReference type="Pfam" id="PF12704">
    <property type="entry name" value="MacB_PCD"/>
    <property type="match status" value="1"/>
</dbReference>
<sequence length="392" mass="42502">MKHQLFLAWKYLQYHWVKTTILILSIAFILFIPLGLNTLSDKGSKDLMARAKSTPLLIGAKGSETELALSGLYFKSNSLEAIPFKTVTEISNTNLGEVIPLNLEYYVKEFPIVGTASSYFKFRDANFKSGRAMAILGECVLGSKAAEVLGIKVGESVISSPKSAFDVSGSYPLKMTVVGILNATNTADDEAVFTDVKTTWVISGFAHGHDNVTETTADSLLLSKTKENAIASPAVLTYNEITPENISSFHFHGNPDAFPVQAIVVNPNSKKDGLILRGRFENRTDNLQIVVPTTVMQELLDTVVSVKNLLLLAAISIGLATLVIVTLVFSLSIKLRSGEIHTMKRIGSSKSAITNILGLEVVLTLALSLVLAVVLVLLLNVFGPYLIKIFIL</sequence>
<feature type="domain" description="MacB-like periplasmic core" evidence="2">
    <location>
        <begin position="81"/>
        <end position="201"/>
    </location>
</feature>
<name>A0A6N6MDL6_9FLAO</name>
<evidence type="ECO:0000256" key="1">
    <source>
        <dbReference type="SAM" id="Phobius"/>
    </source>
</evidence>
<comment type="caution">
    <text evidence="3">The sequence shown here is derived from an EMBL/GenBank/DDBJ whole genome shotgun (WGS) entry which is preliminary data.</text>
</comment>
<dbReference type="RefSeq" id="WP_150939113.1">
    <property type="nucleotide sequence ID" value="NZ_WAAT01000044.1"/>
</dbReference>
<dbReference type="AlphaFoldDB" id="A0A6N6MDL6"/>
<feature type="transmembrane region" description="Helical" evidence="1">
    <location>
        <begin position="309"/>
        <end position="331"/>
    </location>
</feature>
<protein>
    <submittedName>
        <fullName evidence="3">FtsX-like permease family protein</fullName>
    </submittedName>
</protein>
<dbReference type="Proteomes" id="UP000441333">
    <property type="component" value="Unassembled WGS sequence"/>
</dbReference>
<keyword evidence="1" id="KW-1133">Transmembrane helix</keyword>
<feature type="transmembrane region" description="Helical" evidence="1">
    <location>
        <begin position="352"/>
        <end position="382"/>
    </location>
</feature>